<reference evidence="5 6" key="1">
    <citation type="submission" date="2014-03" db="EMBL/GenBank/DDBJ databases">
        <title>Draft genome sequence of the novel thermoacidophilic archaea Acidianus copahuensis ALE1 strain, isolated from Copahue volcanic area in Neuquen Argentina.</title>
        <authorList>
            <person name="Urbieta M.S."/>
            <person name="Rascovan N."/>
            <person name="Castro C."/>
            <person name="Revale S."/>
            <person name="Giaveno M.A."/>
            <person name="Vazquez M.P."/>
            <person name="Donati E.R."/>
        </authorList>
    </citation>
    <scope>NUCLEOTIDE SEQUENCE [LARGE SCALE GENOMIC DNA]</scope>
    <source>
        <strain evidence="5 6">ALE1</strain>
    </source>
</reference>
<dbReference type="InterPro" id="IPR005000">
    <property type="entry name" value="Aldolase/citrate-lyase_domain"/>
</dbReference>
<dbReference type="PANTHER" id="PTHR32308:SF0">
    <property type="entry name" value="HPCH_HPAI ALDOLASE_CITRATE LYASE DOMAIN-CONTAINING PROTEIN"/>
    <property type="match status" value="1"/>
</dbReference>
<gene>
    <name evidence="5" type="ORF">CM19_04565</name>
</gene>
<dbReference type="PIRSF" id="PIRSF015582">
    <property type="entry name" value="Cit_lyase_B"/>
    <property type="match status" value="1"/>
</dbReference>
<dbReference type="AlphaFoldDB" id="A0A031LQC3"/>
<accession>A0A031LQC3</accession>
<comment type="caution">
    <text evidence="5">The sequence shown here is derived from an EMBL/GenBank/DDBJ whole genome shotgun (WGS) entry which is preliminary data.</text>
</comment>
<evidence type="ECO:0000313" key="5">
    <source>
        <dbReference type="EMBL" id="EZQ10016.1"/>
    </source>
</evidence>
<protein>
    <submittedName>
        <fullName evidence="5">Citryl-CoA lyase</fullName>
    </submittedName>
</protein>
<dbReference type="GO" id="GO:0016829">
    <property type="term" value="F:lyase activity"/>
    <property type="evidence" value="ECO:0007669"/>
    <property type="project" value="UniProtKB-KW"/>
</dbReference>
<dbReference type="OrthoDB" id="9170at2157"/>
<sequence length="269" mass="30393">MRRSQLYVPANNEKMIKKSLEIKADTIIFDLEDAVPPEEKGKAREMLKQFISELDWGKEKELAVRVNEINTKEGLRDLIQVAELGKINTILIPKAEGNLSFVHKATGKEIIPIVESAKGLFKIEDVLTSEGVSAITYGIADLSLSLEGKVDEYIKNDYVRTKIVVSAKAYNVEAIDRVYFDLQDPEGFRQECLKAKNLGYNGKQAIHPSQVEIANTVFSPTEEEVEWAKRVIEAYEKSIKEGRGAIRVDDKLVDYVHYKLAKRILSTPH</sequence>
<keyword evidence="2" id="KW-0479">Metal-binding</keyword>
<dbReference type="STRING" id="1160895.CM19_04565"/>
<comment type="cofactor">
    <cofactor evidence="1">
        <name>Mg(2+)</name>
        <dbReference type="ChEBI" id="CHEBI:18420"/>
    </cofactor>
</comment>
<keyword evidence="3" id="KW-0460">Magnesium</keyword>
<keyword evidence="5" id="KW-0456">Lyase</keyword>
<feature type="domain" description="HpcH/HpaI aldolase/citrate lyase" evidence="4">
    <location>
        <begin position="3"/>
        <end position="208"/>
    </location>
</feature>
<dbReference type="Proteomes" id="UP000024332">
    <property type="component" value="Unassembled WGS sequence"/>
</dbReference>
<dbReference type="PANTHER" id="PTHR32308">
    <property type="entry name" value="LYASE BETA SUBUNIT, PUTATIVE (AFU_ORTHOLOGUE AFUA_4G13030)-RELATED"/>
    <property type="match status" value="1"/>
</dbReference>
<evidence type="ECO:0000313" key="6">
    <source>
        <dbReference type="Proteomes" id="UP000024332"/>
    </source>
</evidence>
<dbReference type="InterPro" id="IPR040442">
    <property type="entry name" value="Pyrv_kinase-like_dom_sf"/>
</dbReference>
<dbReference type="GO" id="GO:0000287">
    <property type="term" value="F:magnesium ion binding"/>
    <property type="evidence" value="ECO:0007669"/>
    <property type="project" value="TreeGrafter"/>
</dbReference>
<dbReference type="GO" id="GO:0006107">
    <property type="term" value="P:oxaloacetate metabolic process"/>
    <property type="evidence" value="ECO:0007669"/>
    <property type="project" value="TreeGrafter"/>
</dbReference>
<evidence type="ECO:0000256" key="1">
    <source>
        <dbReference type="ARBA" id="ARBA00001946"/>
    </source>
</evidence>
<dbReference type="SUPFAM" id="SSF51621">
    <property type="entry name" value="Phosphoenolpyruvate/pyruvate domain"/>
    <property type="match status" value="1"/>
</dbReference>
<evidence type="ECO:0000256" key="2">
    <source>
        <dbReference type="ARBA" id="ARBA00022723"/>
    </source>
</evidence>
<dbReference type="Pfam" id="PF03328">
    <property type="entry name" value="HpcH_HpaI"/>
    <property type="match status" value="1"/>
</dbReference>
<dbReference type="Gene3D" id="3.20.20.60">
    <property type="entry name" value="Phosphoenolpyruvate-binding domains"/>
    <property type="match status" value="1"/>
</dbReference>
<keyword evidence="6" id="KW-1185">Reference proteome</keyword>
<evidence type="ECO:0000256" key="3">
    <source>
        <dbReference type="ARBA" id="ARBA00022842"/>
    </source>
</evidence>
<proteinExistence type="predicted"/>
<evidence type="ECO:0000259" key="4">
    <source>
        <dbReference type="Pfam" id="PF03328"/>
    </source>
</evidence>
<dbReference type="EMBL" id="JFZT01000035">
    <property type="protein sequence ID" value="EZQ10016.1"/>
    <property type="molecule type" value="Genomic_DNA"/>
</dbReference>
<dbReference type="InterPro" id="IPR015813">
    <property type="entry name" value="Pyrv/PenolPyrv_kinase-like_dom"/>
</dbReference>
<organism evidence="5 6">
    <name type="scientific">Candidatus Acidianus copahuensis</name>
    <dbReference type="NCBI Taxonomy" id="1160895"/>
    <lineage>
        <taxon>Archaea</taxon>
        <taxon>Thermoproteota</taxon>
        <taxon>Thermoprotei</taxon>
        <taxon>Sulfolobales</taxon>
        <taxon>Sulfolobaceae</taxon>
        <taxon>Acidianus</taxon>
    </lineage>
</organism>
<name>A0A031LQC3_9CREN</name>
<dbReference type="InterPro" id="IPR011206">
    <property type="entry name" value="Citrate_lyase_beta/mcl1/mcl2"/>
</dbReference>